<dbReference type="PROSITE" id="PS50142">
    <property type="entry name" value="RNASE_3_2"/>
    <property type="match status" value="2"/>
</dbReference>
<dbReference type="CDD" id="cd00593">
    <property type="entry name" value="RIBOc"/>
    <property type="match status" value="2"/>
</dbReference>
<feature type="domain" description="DRBM" evidence="6">
    <location>
        <begin position="869"/>
        <end position="900"/>
    </location>
</feature>
<keyword evidence="9" id="KW-1185">Reference proteome</keyword>
<keyword evidence="4 5" id="KW-0694">RNA-binding</keyword>
<dbReference type="PROSITE" id="PS00517">
    <property type="entry name" value="RNASE_3_1"/>
    <property type="match status" value="1"/>
</dbReference>
<dbReference type="Gene3D" id="1.10.1520.10">
    <property type="entry name" value="Ribonuclease III domain"/>
    <property type="match status" value="2"/>
</dbReference>
<dbReference type="Pfam" id="PF20932">
    <property type="entry name" value="Dicer_dsRBD"/>
    <property type="match status" value="1"/>
</dbReference>
<proteinExistence type="predicted"/>
<evidence type="ECO:0000259" key="7">
    <source>
        <dbReference type="PROSITE" id="PS50142"/>
    </source>
</evidence>
<evidence type="ECO:0000313" key="9">
    <source>
        <dbReference type="Proteomes" id="UP001162164"/>
    </source>
</evidence>
<dbReference type="InterPro" id="IPR014720">
    <property type="entry name" value="dsRBD_dom"/>
</dbReference>
<dbReference type="SUPFAM" id="SSF54768">
    <property type="entry name" value="dsRNA-binding domain-like"/>
    <property type="match status" value="1"/>
</dbReference>
<evidence type="ECO:0008006" key="10">
    <source>
        <dbReference type="Google" id="ProtNLM"/>
    </source>
</evidence>
<dbReference type="InterPro" id="IPR044441">
    <property type="entry name" value="DICER_DSRM"/>
</dbReference>
<dbReference type="InterPro" id="IPR036389">
    <property type="entry name" value="RNase_III_sf"/>
</dbReference>
<reference evidence="8" key="1">
    <citation type="journal article" date="2023" name="Insect Mol. Biol.">
        <title>Genome sequencing provides insights into the evolution of gene families encoding plant cell wall-degrading enzymes in longhorned beetles.</title>
        <authorList>
            <person name="Shin N.R."/>
            <person name="Okamura Y."/>
            <person name="Kirsch R."/>
            <person name="Pauchet Y."/>
        </authorList>
    </citation>
    <scope>NUCLEOTIDE SEQUENCE</scope>
    <source>
        <strain evidence="8">MMC_N1</strain>
    </source>
</reference>
<dbReference type="EMBL" id="JAPWTJ010000158">
    <property type="protein sequence ID" value="KAJ8981848.1"/>
    <property type="molecule type" value="Genomic_DNA"/>
</dbReference>
<sequence length="900" mass="103451">MLKINKIIKRGVSNFIKGQIKHNTPHFLHIINLEPKFLRHSEDINNSTIYDAYASSLCFGIITPNPIPTLCDFAIYATLGTINVSLKVNYTEIVLQEEDIKSIREFHFLVLDDVLKVLQTFLIFDNTNEAEMLLMVPIDKSTGKIDFNVINNYREVKNVLELTSEEKKNLEVTQETFLRKIVSPWYRDPSAYIVTEVSLNKVHYLHSQMKITVLIRSIFKKNMPRGKEGKRKRDKLYEEMTEHLIPEMVVKQEFPSSLWIQASFLPTILSRISYMLQLEELRIKIAREAGLGIEIVNVRKPLELDEYLLDYEVNIEDDPTENRHEEAPTVDNLIVDLLSSSLNYNKDYEAKMLEAEYPWKDLDEPKDLERDINVSIMDIEYYENFISHKVTTEDVLMKNEIIRSKGQLALTYHKDYLSDIYRALTTAKANDIVNLERLETLGDSFLKFITSIYITIRFPTYNEGRATSLKGRLVSNKNLYYLAKQKNLSGIMKYNELSPREEWLPPGFRVPEEMLSRITNKEISVTALFNLSIPREEQISGELSNEIKSEIQNEDTVPDDAEESSFGSMASFLKCQYIGDKHAADVVESLLGAYLQSCGLKGGIKFVQWIGVITSSENLEELLSHSPPNPVLNKNIGPDKIDFHLPNWAEVENILGYTFKNRAYLLQALTHSSYTPNRITLSYEKLEFVGDAILDFLITCYIYESCGNHLNPGELTDLRSALVNNNTFASFVVRCGLHKFLLMINSKLQGHIDKFVEYLKSQNYEINDEVLILLEENELNLSEYVDVPKVLGDIFEALAGAIYLDSNKDLKTVWKVFYKIMWKEIDLFSRNVPKNAVRRLFEWPGTYPKFGNALATSNDKSLVPLRFMLNGREKVVYGCGTNKVMAKKAAAKLALRSLEK</sequence>
<dbReference type="PANTHER" id="PTHR14950:SF37">
    <property type="entry name" value="ENDORIBONUCLEASE DICER"/>
    <property type="match status" value="1"/>
</dbReference>
<dbReference type="PROSITE" id="PS50137">
    <property type="entry name" value="DS_RBD"/>
    <property type="match status" value="1"/>
</dbReference>
<feature type="domain" description="RNase III" evidence="7">
    <location>
        <begin position="648"/>
        <end position="807"/>
    </location>
</feature>
<dbReference type="Proteomes" id="UP001162164">
    <property type="component" value="Unassembled WGS sequence"/>
</dbReference>
<gene>
    <name evidence="8" type="ORF">NQ317_001811</name>
</gene>
<evidence type="ECO:0000256" key="1">
    <source>
        <dbReference type="ARBA" id="ARBA00022723"/>
    </source>
</evidence>
<comment type="caution">
    <text evidence="8">The sequence shown here is derived from an EMBL/GenBank/DDBJ whole genome shotgun (WGS) entry which is preliminary data.</text>
</comment>
<evidence type="ECO:0000256" key="3">
    <source>
        <dbReference type="ARBA" id="ARBA00022842"/>
    </source>
</evidence>
<dbReference type="InterPro" id="IPR000999">
    <property type="entry name" value="RNase_III_dom"/>
</dbReference>
<evidence type="ECO:0000256" key="5">
    <source>
        <dbReference type="PROSITE-ProRule" id="PRU00266"/>
    </source>
</evidence>
<dbReference type="Gene3D" id="3.30.160.20">
    <property type="match status" value="1"/>
</dbReference>
<protein>
    <recommendedName>
        <fullName evidence="10">Dicer-2</fullName>
    </recommendedName>
</protein>
<name>A0ABQ9JWX0_9CUCU</name>
<dbReference type="PANTHER" id="PTHR14950">
    <property type="entry name" value="DICER-RELATED"/>
    <property type="match status" value="1"/>
</dbReference>
<evidence type="ECO:0000256" key="4">
    <source>
        <dbReference type="ARBA" id="ARBA00022884"/>
    </source>
</evidence>
<dbReference type="SMART" id="SM00535">
    <property type="entry name" value="RIBOc"/>
    <property type="match status" value="2"/>
</dbReference>
<keyword evidence="3" id="KW-0460">Magnesium</keyword>
<accession>A0ABQ9JWX0</accession>
<dbReference type="Pfam" id="PF00636">
    <property type="entry name" value="Ribonuclease_3"/>
    <property type="match status" value="2"/>
</dbReference>
<evidence type="ECO:0000259" key="6">
    <source>
        <dbReference type="PROSITE" id="PS50137"/>
    </source>
</evidence>
<dbReference type="InterPro" id="IPR048512">
    <property type="entry name" value="Dicer_platform"/>
</dbReference>
<evidence type="ECO:0000313" key="8">
    <source>
        <dbReference type="EMBL" id="KAJ8981848.1"/>
    </source>
</evidence>
<keyword evidence="1" id="KW-0479">Metal-binding</keyword>
<dbReference type="Pfam" id="PF20931">
    <property type="entry name" value="Dicer_platform"/>
    <property type="match status" value="1"/>
</dbReference>
<feature type="domain" description="RNase III" evidence="7">
    <location>
        <begin position="420"/>
        <end position="599"/>
    </location>
</feature>
<evidence type="ECO:0000256" key="2">
    <source>
        <dbReference type="ARBA" id="ARBA00022801"/>
    </source>
</evidence>
<keyword evidence="2" id="KW-0378">Hydrolase</keyword>
<dbReference type="SUPFAM" id="SSF69065">
    <property type="entry name" value="RNase III domain-like"/>
    <property type="match status" value="2"/>
</dbReference>
<organism evidence="8 9">
    <name type="scientific">Molorchus minor</name>
    <dbReference type="NCBI Taxonomy" id="1323400"/>
    <lineage>
        <taxon>Eukaryota</taxon>
        <taxon>Metazoa</taxon>
        <taxon>Ecdysozoa</taxon>
        <taxon>Arthropoda</taxon>
        <taxon>Hexapoda</taxon>
        <taxon>Insecta</taxon>
        <taxon>Pterygota</taxon>
        <taxon>Neoptera</taxon>
        <taxon>Endopterygota</taxon>
        <taxon>Coleoptera</taxon>
        <taxon>Polyphaga</taxon>
        <taxon>Cucujiformia</taxon>
        <taxon>Chrysomeloidea</taxon>
        <taxon>Cerambycidae</taxon>
        <taxon>Lamiinae</taxon>
        <taxon>Monochamini</taxon>
        <taxon>Molorchus</taxon>
    </lineage>
</organism>